<evidence type="ECO:0008006" key="3">
    <source>
        <dbReference type="Google" id="ProtNLM"/>
    </source>
</evidence>
<name>A0ABN8KHJ5_9HYPH</name>
<evidence type="ECO:0000313" key="1">
    <source>
        <dbReference type="EMBL" id="CAH2408275.1"/>
    </source>
</evidence>
<accession>A0ABN8KHJ5</accession>
<protein>
    <recommendedName>
        <fullName evidence="3">RNase H type-1 domain-containing protein</fullName>
    </recommendedName>
</protein>
<dbReference type="Proteomes" id="UP001153050">
    <property type="component" value="Unassembled WGS sequence"/>
</dbReference>
<proteinExistence type="predicted"/>
<comment type="caution">
    <text evidence="1">The sequence shown here is derived from an EMBL/GenBank/DDBJ whole genome shotgun (WGS) entry which is preliminary data.</text>
</comment>
<gene>
    <name evidence="1" type="ORF">MES5069_670011</name>
</gene>
<dbReference type="EMBL" id="CAKXZT010000165">
    <property type="protein sequence ID" value="CAH2408275.1"/>
    <property type="molecule type" value="Genomic_DNA"/>
</dbReference>
<keyword evidence="2" id="KW-1185">Reference proteome</keyword>
<evidence type="ECO:0000313" key="2">
    <source>
        <dbReference type="Proteomes" id="UP001153050"/>
    </source>
</evidence>
<dbReference type="RefSeq" id="WP_254021574.1">
    <property type="nucleotide sequence ID" value="NZ_CAKXZT010000165.1"/>
</dbReference>
<organism evidence="1 2">
    <name type="scientific">Mesorhizobium escarrei</name>
    <dbReference type="NCBI Taxonomy" id="666018"/>
    <lineage>
        <taxon>Bacteria</taxon>
        <taxon>Pseudomonadati</taxon>
        <taxon>Pseudomonadota</taxon>
        <taxon>Alphaproteobacteria</taxon>
        <taxon>Hyphomicrobiales</taxon>
        <taxon>Phyllobacteriaceae</taxon>
        <taxon>Mesorhizobium</taxon>
    </lineage>
</organism>
<sequence length="90" mass="10143">MAARNETIDHDVKEQQFHQGWVQYDRGPESRATNAASYIRCGARFSNQQGRSESMAYEAVIAAQMLDAQLHLGRVHLYPASAAWNICDEC</sequence>
<reference evidence="1 2" key="1">
    <citation type="submission" date="2022-03" db="EMBL/GenBank/DDBJ databases">
        <authorList>
            <person name="Brunel B."/>
        </authorList>
    </citation>
    <scope>NUCLEOTIDE SEQUENCE [LARGE SCALE GENOMIC DNA]</scope>
    <source>
        <strain evidence="1">STM5069sample</strain>
    </source>
</reference>